<dbReference type="GO" id="GO:0015934">
    <property type="term" value="C:large ribosomal subunit"/>
    <property type="evidence" value="ECO:0007669"/>
    <property type="project" value="TreeGrafter"/>
</dbReference>
<dbReference type="Pfam" id="PF01632">
    <property type="entry name" value="Ribosomal_L35p"/>
    <property type="match status" value="1"/>
</dbReference>
<proteinExistence type="inferred from homology"/>
<dbReference type="GO" id="GO:0006412">
    <property type="term" value="P:translation"/>
    <property type="evidence" value="ECO:0007669"/>
    <property type="project" value="UniProtKB-UniRule"/>
</dbReference>
<feature type="compositionally biased region" description="Basic residues" evidence="7">
    <location>
        <begin position="25"/>
        <end position="45"/>
    </location>
</feature>
<dbReference type="GO" id="GO:0003735">
    <property type="term" value="F:structural constituent of ribosome"/>
    <property type="evidence" value="ECO:0007669"/>
    <property type="project" value="InterPro"/>
</dbReference>
<sequence length="62" mass="7476">MSKLKTKRGWLKRVKIKKSGKILRWKSGKRHLLTGKSRKRKRRLSKLTPVSRADLKRFKDFK</sequence>
<dbReference type="PRINTS" id="PR00064">
    <property type="entry name" value="RIBOSOMALL35"/>
</dbReference>
<dbReference type="InterPro" id="IPR037229">
    <property type="entry name" value="Ribosomal_bL35_sf"/>
</dbReference>
<evidence type="ECO:0000256" key="1">
    <source>
        <dbReference type="ARBA" id="ARBA00006598"/>
    </source>
</evidence>
<feature type="region of interest" description="Disordered" evidence="7">
    <location>
        <begin position="25"/>
        <end position="49"/>
    </location>
</feature>
<reference evidence="9" key="1">
    <citation type="journal article" date="2020" name="mSystems">
        <title>Genome- and Community-Level Interaction Insights into Carbon Utilization and Element Cycling Functions of Hydrothermarchaeota in Hydrothermal Sediment.</title>
        <authorList>
            <person name="Zhou Z."/>
            <person name="Liu Y."/>
            <person name="Xu W."/>
            <person name="Pan J."/>
            <person name="Luo Z.H."/>
            <person name="Li M."/>
        </authorList>
    </citation>
    <scope>NUCLEOTIDE SEQUENCE [LARGE SCALE GENOMIC DNA]</scope>
    <source>
        <strain evidence="8">SpSt-258</strain>
        <strain evidence="9">SpSt-783</strain>
    </source>
</reference>
<dbReference type="FunFam" id="4.10.410.60:FF:000001">
    <property type="entry name" value="50S ribosomal protein L35"/>
    <property type="match status" value="1"/>
</dbReference>
<keyword evidence="2 5" id="KW-0689">Ribosomal protein</keyword>
<dbReference type="EMBL" id="DTHJ01000078">
    <property type="protein sequence ID" value="HHS62726.1"/>
    <property type="molecule type" value="Genomic_DNA"/>
</dbReference>
<dbReference type="PANTHER" id="PTHR33343">
    <property type="entry name" value="54S RIBOSOMAL PROTEIN BL35M"/>
    <property type="match status" value="1"/>
</dbReference>
<evidence type="ECO:0000256" key="2">
    <source>
        <dbReference type="ARBA" id="ARBA00022980"/>
    </source>
</evidence>
<organism evidence="9">
    <name type="scientific">candidate division WOR-3 bacterium</name>
    <dbReference type="NCBI Taxonomy" id="2052148"/>
    <lineage>
        <taxon>Bacteria</taxon>
        <taxon>Bacteria division WOR-3</taxon>
    </lineage>
</organism>
<evidence type="ECO:0000313" key="9">
    <source>
        <dbReference type="EMBL" id="HHS62726.1"/>
    </source>
</evidence>
<dbReference type="NCBIfam" id="TIGR00001">
    <property type="entry name" value="rpmI_bact"/>
    <property type="match status" value="1"/>
</dbReference>
<gene>
    <name evidence="5" type="primary">rpmI</name>
    <name evidence="8" type="ORF">ENP86_11515</name>
    <name evidence="9" type="ORF">ENV70_03800</name>
</gene>
<evidence type="ECO:0000256" key="3">
    <source>
        <dbReference type="ARBA" id="ARBA00023274"/>
    </source>
</evidence>
<dbReference type="InterPro" id="IPR001706">
    <property type="entry name" value="Ribosomal_bL35"/>
</dbReference>
<evidence type="ECO:0000256" key="5">
    <source>
        <dbReference type="HAMAP-Rule" id="MF_00514"/>
    </source>
</evidence>
<evidence type="ECO:0000313" key="8">
    <source>
        <dbReference type="EMBL" id="HDY60152.1"/>
    </source>
</evidence>
<evidence type="ECO:0000256" key="6">
    <source>
        <dbReference type="RuleBase" id="RU000568"/>
    </source>
</evidence>
<dbReference type="EMBL" id="DSKY01000022">
    <property type="protein sequence ID" value="HDY60152.1"/>
    <property type="molecule type" value="Genomic_DNA"/>
</dbReference>
<comment type="similarity">
    <text evidence="1 5 6">Belongs to the bacterial ribosomal protein bL35 family.</text>
</comment>
<keyword evidence="3 5" id="KW-0687">Ribonucleoprotein</keyword>
<protein>
    <recommendedName>
        <fullName evidence="4 5">Large ribosomal subunit protein bL35</fullName>
    </recommendedName>
</protein>
<name>A0A7C6EJN5_UNCW3</name>
<accession>A0A7C6EJN5</accession>
<dbReference type="Gene3D" id="4.10.410.60">
    <property type="match status" value="1"/>
</dbReference>
<dbReference type="AlphaFoldDB" id="A0A7C6EJN5"/>
<evidence type="ECO:0000256" key="4">
    <source>
        <dbReference type="ARBA" id="ARBA00071664"/>
    </source>
</evidence>
<dbReference type="PANTHER" id="PTHR33343:SF1">
    <property type="entry name" value="LARGE RIBOSOMAL SUBUNIT PROTEIN BL35M"/>
    <property type="match status" value="1"/>
</dbReference>
<comment type="caution">
    <text evidence="9">The sequence shown here is derived from an EMBL/GenBank/DDBJ whole genome shotgun (WGS) entry which is preliminary data.</text>
</comment>
<dbReference type="SUPFAM" id="SSF143034">
    <property type="entry name" value="L35p-like"/>
    <property type="match status" value="1"/>
</dbReference>
<dbReference type="HAMAP" id="MF_00514">
    <property type="entry name" value="Ribosomal_bL35"/>
    <property type="match status" value="1"/>
</dbReference>
<dbReference type="InterPro" id="IPR021137">
    <property type="entry name" value="Ribosomal_bL35-like"/>
</dbReference>
<evidence type="ECO:0000256" key="7">
    <source>
        <dbReference type="SAM" id="MobiDB-lite"/>
    </source>
</evidence>